<accession>A0A9X5CAW2</accession>
<evidence type="ECO:0000313" key="1">
    <source>
        <dbReference type="EMBL" id="NDO70888.1"/>
    </source>
</evidence>
<dbReference type="SUPFAM" id="SSF52540">
    <property type="entry name" value="P-loop containing nucleoside triphosphate hydrolases"/>
    <property type="match status" value="1"/>
</dbReference>
<keyword evidence="1" id="KW-0547">Nucleotide-binding</keyword>
<dbReference type="Gene3D" id="3.40.50.300">
    <property type="entry name" value="P-loop containing nucleotide triphosphate hydrolases"/>
    <property type="match status" value="1"/>
</dbReference>
<comment type="caution">
    <text evidence="1">The sequence shown here is derived from an EMBL/GenBank/DDBJ whole genome shotgun (WGS) entry which is preliminary data.</text>
</comment>
<keyword evidence="1" id="KW-0067">ATP-binding</keyword>
<sequence>MAKQFNVTGICIPEKHYMADISATVREITETLVDQGAYFCINRARQYGKTTTLYLLEKKLLERYIVLSLSFEAADDLFTSAYTFATGLVRRIGKKLSMQKIPAGVLNAWNAPLSREFALEDFSDKITDLCKSCENGIVLMIDEVDKSSDNQIFLSFLGLLRAKYLEQQKGQDHTFQSVILAGVYDIKNLKLKIHPGQETKYNSPWNIAADFNMDLSLSVSGIEGMLAEYEHDHHTGMDIPQMTRTIYDYTSGYPYLVSRICKLIDEYDTPKTGFGGWCQAGVAEAVRMILKSSNTLFDDMQKKLMDDPELKRMIYSILFGGKSFPFYPVSQPVKIGVLFGFIKEENEQAVIANRIFETFFYDLFLAEDILESKTYDAALLSRNQFVKNGILDMELILTKFLEHYHEIYSNSSEKFAEEHGRKLFLLYLKPIINGTGNYYIESRTRSMGRTDVVIDYLGRQTVVELKVWRGNEYHKKGEKQLAGYLEDYHLEKGYLLSFCFNKNKKSGKRVILCEGKRIVEVVV</sequence>
<dbReference type="InterPro" id="IPR027417">
    <property type="entry name" value="P-loop_NTPase"/>
</dbReference>
<name>A0A9X5CAW2_9FIRM</name>
<dbReference type="Pfam" id="PF14516">
    <property type="entry name" value="AAA_35"/>
    <property type="match status" value="1"/>
</dbReference>
<dbReference type="RefSeq" id="WP_004079417.1">
    <property type="nucleotide sequence ID" value="NZ_VIRB01000121.1"/>
</dbReference>
<dbReference type="Proteomes" id="UP000474104">
    <property type="component" value="Unassembled WGS sequence"/>
</dbReference>
<organism evidence="1 2">
    <name type="scientific">Schaedlerella arabinosiphila</name>
    <dbReference type="NCBI Taxonomy" id="2044587"/>
    <lineage>
        <taxon>Bacteria</taxon>
        <taxon>Bacillati</taxon>
        <taxon>Bacillota</taxon>
        <taxon>Clostridia</taxon>
        <taxon>Lachnospirales</taxon>
        <taxon>Lachnospiraceae</taxon>
        <taxon>Schaedlerella</taxon>
    </lineage>
</organism>
<gene>
    <name evidence="1" type="ORF">FMM80_20435</name>
</gene>
<evidence type="ECO:0000313" key="2">
    <source>
        <dbReference type="Proteomes" id="UP000474104"/>
    </source>
</evidence>
<dbReference type="GO" id="GO:0005524">
    <property type="term" value="F:ATP binding"/>
    <property type="evidence" value="ECO:0007669"/>
    <property type="project" value="UniProtKB-KW"/>
</dbReference>
<reference evidence="1 2" key="1">
    <citation type="submission" date="2019-07" db="EMBL/GenBank/DDBJ databases">
        <title>Draft genome sequences of 15 bacterial species constituting the stable defined intestinal microbiota of the GM15 gnotobiotic mouse model.</title>
        <authorList>
            <person name="Elie C."/>
            <person name="Mathieu A."/>
            <person name="Saliou A."/>
            <person name="Darnaud M."/>
            <person name="Leulier F."/>
            <person name="Tamellini A."/>
        </authorList>
    </citation>
    <scope>NUCLEOTIDE SEQUENCE [LARGE SCALE GENOMIC DNA]</scope>
    <source>
        <strain evidence="2">ASF 502</strain>
    </source>
</reference>
<protein>
    <submittedName>
        <fullName evidence="1">ATP-binding protein</fullName>
    </submittedName>
</protein>
<dbReference type="OrthoDB" id="5486659at2"/>
<proteinExistence type="predicted"/>
<dbReference type="EMBL" id="VIRB01000121">
    <property type="protein sequence ID" value="NDO70888.1"/>
    <property type="molecule type" value="Genomic_DNA"/>
</dbReference>
<dbReference type="AlphaFoldDB" id="A0A9X5CAW2"/>